<dbReference type="Pfam" id="PF01435">
    <property type="entry name" value="Peptidase_M48"/>
    <property type="match status" value="1"/>
</dbReference>
<comment type="similarity">
    <text evidence="6">Belongs to the peptidase M48 family.</text>
</comment>
<keyword evidence="10" id="KW-1185">Reference proteome</keyword>
<dbReference type="Gene3D" id="3.30.2010.10">
    <property type="entry name" value="Metalloproteases ('zincins'), catalytic domain"/>
    <property type="match status" value="1"/>
</dbReference>
<evidence type="ECO:0000313" key="9">
    <source>
        <dbReference type="EMBL" id="BBY64940.1"/>
    </source>
</evidence>
<proteinExistence type="inferred from homology"/>
<reference evidence="9 10" key="1">
    <citation type="journal article" date="2019" name="Emerg. Microbes Infect.">
        <title>Comprehensive subspecies identification of 175 nontuberculous mycobacteria species based on 7547 genomic profiles.</title>
        <authorList>
            <person name="Matsumoto Y."/>
            <person name="Kinjo T."/>
            <person name="Motooka D."/>
            <person name="Nabeya D."/>
            <person name="Jung N."/>
            <person name="Uechi K."/>
            <person name="Horii T."/>
            <person name="Iida T."/>
            <person name="Fujita J."/>
            <person name="Nakamura S."/>
        </authorList>
    </citation>
    <scope>NUCLEOTIDE SEQUENCE [LARGE SCALE GENOMIC DNA]</scope>
    <source>
        <strain evidence="9 10">JCM 30396</strain>
    </source>
</reference>
<evidence type="ECO:0000256" key="6">
    <source>
        <dbReference type="RuleBase" id="RU003983"/>
    </source>
</evidence>
<evidence type="ECO:0000256" key="2">
    <source>
        <dbReference type="ARBA" id="ARBA00022723"/>
    </source>
</evidence>
<feature type="transmembrane region" description="Helical" evidence="7">
    <location>
        <begin position="251"/>
        <end position="272"/>
    </location>
</feature>
<keyword evidence="1 6" id="KW-0645">Protease</keyword>
<dbReference type="EMBL" id="AP022596">
    <property type="protein sequence ID" value="BBY64940.1"/>
    <property type="molecule type" value="Genomic_DNA"/>
</dbReference>
<keyword evidence="2" id="KW-0479">Metal-binding</keyword>
<evidence type="ECO:0000256" key="7">
    <source>
        <dbReference type="SAM" id="Phobius"/>
    </source>
</evidence>
<keyword evidence="7" id="KW-1133">Transmembrane helix</keyword>
<sequence>MLWLMLGAPWLVGALLTLWLPRFEMLFTPEWLTKVLAVTGVALAITTWTSALALATAAIDVRSAPPRAAALLLAGWLMWTLLDAIRHGLRVGSNMRAGKLFRDCAGRVGDVLRVDSPVPDAFAVPGRRAVVVVTSALASELNDGELRAVIEHERAHLAGGHSMLIQAVQLAVRLNPLLRPWSAAIRFAAERAADERAAADDRSTALRAIARVALLCSAVVPSAGVGIGGQPGEVLRRVDALQRPGPRPQRGWLLVAAIAVVLALGANFVAVADVAQDRIAPEAGEASGEVFA</sequence>
<keyword evidence="7" id="KW-0812">Transmembrane</keyword>
<feature type="domain" description="Peptidase M48" evidence="8">
    <location>
        <begin position="115"/>
        <end position="175"/>
    </location>
</feature>
<dbReference type="InterPro" id="IPR052173">
    <property type="entry name" value="Beta-lactam_resp_regulator"/>
</dbReference>
<organism evidence="9 10">
    <name type="scientific">Mycolicibacterium helvum</name>
    <dbReference type="NCBI Taxonomy" id="1534349"/>
    <lineage>
        <taxon>Bacteria</taxon>
        <taxon>Bacillati</taxon>
        <taxon>Actinomycetota</taxon>
        <taxon>Actinomycetes</taxon>
        <taxon>Mycobacteriales</taxon>
        <taxon>Mycobacteriaceae</taxon>
        <taxon>Mycolicibacterium</taxon>
    </lineage>
</organism>
<keyword evidence="4 6" id="KW-0862">Zinc</keyword>
<evidence type="ECO:0000256" key="5">
    <source>
        <dbReference type="ARBA" id="ARBA00023049"/>
    </source>
</evidence>
<evidence type="ECO:0000256" key="4">
    <source>
        <dbReference type="ARBA" id="ARBA00022833"/>
    </source>
</evidence>
<dbReference type="GO" id="GO:0004222">
    <property type="term" value="F:metalloendopeptidase activity"/>
    <property type="evidence" value="ECO:0007669"/>
    <property type="project" value="InterPro"/>
</dbReference>
<dbReference type="GO" id="GO:0006508">
    <property type="term" value="P:proteolysis"/>
    <property type="evidence" value="ECO:0007669"/>
    <property type="project" value="UniProtKB-KW"/>
</dbReference>
<dbReference type="GO" id="GO:0046872">
    <property type="term" value="F:metal ion binding"/>
    <property type="evidence" value="ECO:0007669"/>
    <property type="project" value="UniProtKB-KW"/>
</dbReference>
<dbReference type="KEGG" id="mhev:MHEL_31830"/>
<evidence type="ECO:0000259" key="8">
    <source>
        <dbReference type="Pfam" id="PF01435"/>
    </source>
</evidence>
<dbReference type="Proteomes" id="UP000467148">
    <property type="component" value="Chromosome"/>
</dbReference>
<keyword evidence="7" id="KW-0472">Membrane</keyword>
<name>A0A7I7T7F8_9MYCO</name>
<dbReference type="AlphaFoldDB" id="A0A7I7T7F8"/>
<evidence type="ECO:0000256" key="3">
    <source>
        <dbReference type="ARBA" id="ARBA00022801"/>
    </source>
</evidence>
<keyword evidence="5 6" id="KW-0482">Metalloprotease</keyword>
<dbReference type="InterPro" id="IPR001915">
    <property type="entry name" value="Peptidase_M48"/>
</dbReference>
<feature type="transmembrane region" description="Helical" evidence="7">
    <location>
        <begin position="65"/>
        <end position="85"/>
    </location>
</feature>
<dbReference type="PANTHER" id="PTHR34978">
    <property type="entry name" value="POSSIBLE SENSOR-TRANSDUCER PROTEIN BLAR"/>
    <property type="match status" value="1"/>
</dbReference>
<evidence type="ECO:0000256" key="1">
    <source>
        <dbReference type="ARBA" id="ARBA00022670"/>
    </source>
</evidence>
<keyword evidence="3 6" id="KW-0378">Hydrolase</keyword>
<dbReference type="PANTHER" id="PTHR34978:SF3">
    <property type="entry name" value="SLR0241 PROTEIN"/>
    <property type="match status" value="1"/>
</dbReference>
<protein>
    <recommendedName>
        <fullName evidence="8">Peptidase M48 domain-containing protein</fullName>
    </recommendedName>
</protein>
<comment type="cofactor">
    <cofactor evidence="6">
        <name>Zn(2+)</name>
        <dbReference type="ChEBI" id="CHEBI:29105"/>
    </cofactor>
    <text evidence="6">Binds 1 zinc ion per subunit.</text>
</comment>
<evidence type="ECO:0000313" key="10">
    <source>
        <dbReference type="Proteomes" id="UP000467148"/>
    </source>
</evidence>
<gene>
    <name evidence="9" type="ORF">MHEL_31830</name>
</gene>
<accession>A0A7I7T7F8</accession>
<feature type="transmembrane region" description="Helical" evidence="7">
    <location>
        <begin position="35"/>
        <end position="59"/>
    </location>
</feature>
<feature type="transmembrane region" description="Helical" evidence="7">
    <location>
        <begin position="6"/>
        <end position="23"/>
    </location>
</feature>